<evidence type="ECO:0000313" key="13">
    <source>
        <dbReference type="EMBL" id="VFK10414.1"/>
    </source>
</evidence>
<dbReference type="InterPro" id="IPR033177">
    <property type="entry name" value="PSD-B"/>
</dbReference>
<keyword evidence="10 12" id="KW-1208">Phospholipid metabolism</keyword>
<comment type="pathway">
    <text evidence="12">Phospholipid metabolism; phosphatidylethanolamine biosynthesis; phosphatidylethanolamine from CDP-diacylglycerol: step 2/2.</text>
</comment>
<evidence type="ECO:0000256" key="7">
    <source>
        <dbReference type="ARBA" id="ARBA00023145"/>
    </source>
</evidence>
<dbReference type="EMBL" id="CAADFM010000037">
    <property type="protein sequence ID" value="VFK10414.1"/>
    <property type="molecule type" value="Genomic_DNA"/>
</dbReference>
<keyword evidence="5 12" id="KW-0443">Lipid metabolism</keyword>
<comment type="similarity">
    <text evidence="12">Belongs to the phosphatidylserine decarboxylase family. PSD-B subfamily. Prokaryotic type I sub-subfamily.</text>
</comment>
<feature type="active site" description="Charge relay system; for autoendoproteolytic cleavage activity" evidence="12">
    <location>
        <position position="166"/>
    </location>
</feature>
<comment type="subunit">
    <text evidence="12">Heterodimer of a large membrane-associated beta subunit and a small pyruvoyl-containing alpha subunit.</text>
</comment>
<keyword evidence="2 12" id="KW-1003">Cell membrane</keyword>
<dbReference type="GO" id="GO:0005886">
    <property type="term" value="C:plasma membrane"/>
    <property type="evidence" value="ECO:0007669"/>
    <property type="project" value="UniProtKB-SubCell"/>
</dbReference>
<accession>A0A450W036</accession>
<sequence>MKYAPSPGPGLRGPAIADHIKAIPQYLYPQHLLSRLMGKTMRIRALRIKDRQIRWFIRHYGVNMEEALSPYPLSYGNFNDFFTRALAPDARPIAAGNDQVISPADGRISALGTIDGSKMLQAKGREYTVPKLLSGNALDGDTFAAPFQNGQFVTIYLSPRDYHRVHLPVAGRPRGMRYVPGRLFSVNPATTRVIPKLFTRNERVAMVFDTRKGPLGLVMVGAIFVGGIETAWAGAITPSYGQPVSLWEYDRARHPELTFRQGQEIARFNMGSTVILLFPDTVNLAATLQPGARVRMGESIGRWA</sequence>
<comment type="cofactor">
    <cofactor evidence="12">
        <name>pyruvate</name>
        <dbReference type="ChEBI" id="CHEBI:15361"/>
    </cofactor>
    <text evidence="12">Binds 1 pyruvoyl group covalently per subunit.</text>
</comment>
<organism evidence="13">
    <name type="scientific">Candidatus Kentrum sp. LPFa</name>
    <dbReference type="NCBI Taxonomy" id="2126335"/>
    <lineage>
        <taxon>Bacteria</taxon>
        <taxon>Pseudomonadati</taxon>
        <taxon>Pseudomonadota</taxon>
        <taxon>Gammaproteobacteria</taxon>
        <taxon>Candidatus Kentrum</taxon>
    </lineage>
</organism>
<feature type="modified residue" description="Pyruvic acid (Ser); by autocatalysis" evidence="12">
    <location>
        <position position="272"/>
    </location>
</feature>
<dbReference type="UniPathway" id="UPA00558">
    <property type="reaction ID" value="UER00616"/>
</dbReference>
<dbReference type="GO" id="GO:0006646">
    <property type="term" value="P:phosphatidylethanolamine biosynthetic process"/>
    <property type="evidence" value="ECO:0007669"/>
    <property type="project" value="UniProtKB-UniRule"/>
</dbReference>
<dbReference type="InterPro" id="IPR033178">
    <property type="entry name" value="PSD_type1_pro"/>
</dbReference>
<evidence type="ECO:0000256" key="10">
    <source>
        <dbReference type="ARBA" id="ARBA00023264"/>
    </source>
</evidence>
<evidence type="ECO:0000256" key="6">
    <source>
        <dbReference type="ARBA" id="ARBA00023136"/>
    </source>
</evidence>
<keyword evidence="11 12" id="KW-0670">Pyruvate</keyword>
<keyword evidence="9 12" id="KW-0456">Lyase</keyword>
<comment type="subcellular location">
    <subcellularLocation>
        <location evidence="12">Cell membrane</location>
        <topology evidence="12">Peripheral membrane protein</topology>
    </subcellularLocation>
</comment>
<keyword evidence="4 12" id="KW-0210">Decarboxylase</keyword>
<keyword evidence="3 12" id="KW-0444">Lipid biosynthesis</keyword>
<evidence type="ECO:0000256" key="5">
    <source>
        <dbReference type="ARBA" id="ARBA00023098"/>
    </source>
</evidence>
<evidence type="ECO:0000256" key="3">
    <source>
        <dbReference type="ARBA" id="ARBA00022516"/>
    </source>
</evidence>
<dbReference type="EMBL" id="CAADFP010000036">
    <property type="protein sequence ID" value="VFK26540.1"/>
    <property type="molecule type" value="Genomic_DNA"/>
</dbReference>
<dbReference type="PANTHER" id="PTHR10067">
    <property type="entry name" value="PHOSPHATIDYLSERINE DECARBOXYLASE"/>
    <property type="match status" value="1"/>
</dbReference>
<feature type="chain" id="PRO_5034662875" description="Phosphatidylserine decarboxylase alpha chain" evidence="12">
    <location>
        <begin position="272"/>
        <end position="304"/>
    </location>
</feature>
<feature type="site" description="Cleavage (non-hydrolytic); by autocatalysis" evidence="12">
    <location>
        <begin position="271"/>
        <end position="272"/>
    </location>
</feature>
<dbReference type="HAMAP" id="MF_00662">
    <property type="entry name" value="PS_decarb_PSD_B_type1"/>
    <property type="match status" value="1"/>
</dbReference>
<comment type="PTM">
    <text evidence="12">Is synthesized initially as an inactive proenzyme. Formation of the active enzyme involves a self-maturation process in which the active site pyruvoyl group is generated from an internal serine residue via an autocatalytic post-translational modification. Two non-identical subunits are generated from the proenzyme in this reaction, and the pyruvate is formed at the N-terminus of the alpha chain, which is derived from the carboxyl end of the proenzyme. The autoendoproteolytic cleavage occurs by a canonical serine protease mechanism, in which the side chain hydroxyl group of the serine supplies its oxygen atom to form the C-terminus of the beta chain, while the remainder of the serine residue undergoes an oxidative deamination to produce ammonia and the pyruvoyl prosthetic group on the alpha chain. During this reaction, the Ser that is part of the protease active site of the proenzyme becomes the pyruvoyl prosthetic group, which constitutes an essential element of the active site of the mature decarboxylase.</text>
</comment>
<evidence type="ECO:0000256" key="8">
    <source>
        <dbReference type="ARBA" id="ARBA00023209"/>
    </source>
</evidence>
<gene>
    <name evidence="12" type="primary">psd</name>
    <name evidence="13" type="ORF">BECKLPF1236A_GA0070988_1003717</name>
    <name evidence="14" type="ORF">BECKLPF1236C_GA0070990_1003616</name>
</gene>
<feature type="active site" description="Charge relay system; for autoendoproteolytic cleavage activity" evidence="12">
    <location>
        <position position="272"/>
    </location>
</feature>
<dbReference type="Pfam" id="PF02666">
    <property type="entry name" value="PS_Dcarbxylase"/>
    <property type="match status" value="1"/>
</dbReference>
<dbReference type="NCBIfam" id="TIGR00163">
    <property type="entry name" value="PS_decarb"/>
    <property type="match status" value="1"/>
</dbReference>
<comment type="catalytic activity">
    <reaction evidence="12">
        <text>a 1,2-diacyl-sn-glycero-3-phospho-L-serine + H(+) = a 1,2-diacyl-sn-glycero-3-phosphoethanolamine + CO2</text>
        <dbReference type="Rhea" id="RHEA:20828"/>
        <dbReference type="ChEBI" id="CHEBI:15378"/>
        <dbReference type="ChEBI" id="CHEBI:16526"/>
        <dbReference type="ChEBI" id="CHEBI:57262"/>
        <dbReference type="ChEBI" id="CHEBI:64612"/>
        <dbReference type="EC" id="4.1.1.65"/>
    </reaction>
</comment>
<feature type="active site" description="Schiff-base intermediate with substrate; via pyruvic acid; for decarboxylase activity" evidence="12">
    <location>
        <position position="272"/>
    </location>
</feature>
<keyword evidence="6 12" id="KW-0472">Membrane</keyword>
<comment type="function">
    <text evidence="12">Catalyzes the formation of phosphatidylethanolamine (PtdEtn) from phosphatidylserine (PtdSer).</text>
</comment>
<dbReference type="InterPro" id="IPR003817">
    <property type="entry name" value="PS_Dcarbxylase"/>
</dbReference>
<proteinExistence type="inferred from homology"/>
<dbReference type="GO" id="GO:0004609">
    <property type="term" value="F:phosphatidylserine decarboxylase activity"/>
    <property type="evidence" value="ECO:0007669"/>
    <property type="project" value="UniProtKB-UniRule"/>
</dbReference>
<name>A0A450W036_9GAMM</name>
<reference evidence="13" key="1">
    <citation type="submission" date="2019-02" db="EMBL/GenBank/DDBJ databases">
        <authorList>
            <person name="Gruber-Vodicka R. H."/>
            <person name="Seah K. B. B."/>
        </authorList>
    </citation>
    <scope>NUCLEOTIDE SEQUENCE</scope>
    <source>
        <strain evidence="13">BECK_S312</strain>
        <strain evidence="14">BECK_S426</strain>
    </source>
</reference>
<evidence type="ECO:0000313" key="14">
    <source>
        <dbReference type="EMBL" id="VFK26540.1"/>
    </source>
</evidence>
<keyword evidence="8 12" id="KW-0594">Phospholipid biosynthesis</keyword>
<dbReference type="PANTHER" id="PTHR10067:SF6">
    <property type="entry name" value="PHOSPHATIDYLSERINE DECARBOXYLASE PROENZYME, MITOCHONDRIAL"/>
    <property type="match status" value="1"/>
</dbReference>
<evidence type="ECO:0000256" key="1">
    <source>
        <dbReference type="ARBA" id="ARBA00005189"/>
    </source>
</evidence>
<dbReference type="AlphaFoldDB" id="A0A450W036"/>
<keyword evidence="7 12" id="KW-0865">Zymogen</keyword>
<evidence type="ECO:0000256" key="9">
    <source>
        <dbReference type="ARBA" id="ARBA00023239"/>
    </source>
</evidence>
<evidence type="ECO:0000256" key="12">
    <source>
        <dbReference type="HAMAP-Rule" id="MF_00662"/>
    </source>
</evidence>
<feature type="chain" id="PRO_5034662876" description="Phosphatidylserine decarboxylase beta chain" evidence="12">
    <location>
        <begin position="1"/>
        <end position="271"/>
    </location>
</feature>
<comment type="pathway">
    <text evidence="1">Lipid metabolism.</text>
</comment>
<evidence type="ECO:0000256" key="2">
    <source>
        <dbReference type="ARBA" id="ARBA00022475"/>
    </source>
</evidence>
<dbReference type="EC" id="4.1.1.65" evidence="12"/>
<evidence type="ECO:0000256" key="4">
    <source>
        <dbReference type="ARBA" id="ARBA00022793"/>
    </source>
</evidence>
<protein>
    <recommendedName>
        <fullName evidence="12">Phosphatidylserine decarboxylase proenzyme</fullName>
        <ecNumber evidence="12">4.1.1.65</ecNumber>
    </recommendedName>
    <component>
        <recommendedName>
            <fullName evidence="12">Phosphatidylserine decarboxylase alpha chain</fullName>
        </recommendedName>
    </component>
    <component>
        <recommendedName>
            <fullName evidence="12">Phosphatidylserine decarboxylase beta chain</fullName>
        </recommendedName>
    </component>
</protein>
<feature type="active site" description="Charge relay system; for autoendoproteolytic cleavage activity" evidence="12">
    <location>
        <position position="105"/>
    </location>
</feature>
<evidence type="ECO:0000256" key="11">
    <source>
        <dbReference type="ARBA" id="ARBA00023317"/>
    </source>
</evidence>